<accession>A0A837RKY1</accession>
<sequence length="711" mass="75540">MFMKKFKMMALTGILLSSTILGANTSVVKAASTSDTNPIKVDTSSIQNVIQVINDLLGSSSTANKVNAQTTFSNLEDGSTQSVTPIFGKKTASDFTTTLQSELNVVDDSGQLVPMKAVDTDSKTGFVTKVSYTLDGTTKTVNVNYNMAQPTVSFSKGQVMNFTSSTEANTALGSLVSAKTTNGDDANGNKNSATVSANPSSVTSSTLVTFTPSDIYGSGIQAKAQVNIYSKPTVPSRTVSSEATAKNPMIFTANNQRFLATPTDTSDLANVKYDVTAIDSAGNTITDSTTGSAITYKGLTGSVTNTANAENPVNYTMVFKDAKTGNVVYTSDQNGKVGDTVDKTAATTALANSGYTLTGSESHTLAADTTETDFTVTQAADTTINYIDNTTGKSAGTETLSGNNGSTTILKSIPSGYQLVDLSDFMQTLNADQTSKDVYVKPQKSVVKNLSYTVTFRDKSTGKVVGSKVQSEGALGDYVGLAAPDGYAFATIADNGFLLLKDNQNVTKYVVAADTPYNISYVDQDSGKEVGTETGKGADGSKITLKAPDGYAFVSADDVTYKIDKDTSKSTIYVQKSNQTVDNIVSGYPKNGYIKIYNNKGKLNKDVVLSEGSSWIIDKTVTIDGSEYYRVATDEYVKASDVYKYTPQQTVATTNGKNVTPVYNSKGQLIIDQALDTNTPWYTDRIATIKGDKMYRVATDEWIKASDSTLK</sequence>
<evidence type="ECO:0000256" key="1">
    <source>
        <dbReference type="SAM" id="SignalP"/>
    </source>
</evidence>
<feature type="domain" description="S-layer protein C-terminal" evidence="2">
    <location>
        <begin position="653"/>
        <end position="706"/>
    </location>
</feature>
<feature type="domain" description="S-layer protein C-terminal" evidence="2">
    <location>
        <begin position="596"/>
        <end position="640"/>
    </location>
</feature>
<reference evidence="3 4" key="1">
    <citation type="journal article" date="2015" name="Genome Announc.">
        <title>Expanding the biotechnology potential of lactobacilli through comparative genomics of 213 strains and associated genera.</title>
        <authorList>
            <person name="Sun Z."/>
            <person name="Harris H.M."/>
            <person name="McCann A."/>
            <person name="Guo C."/>
            <person name="Argimon S."/>
            <person name="Zhang W."/>
            <person name="Yang X."/>
            <person name="Jeffery I.B."/>
            <person name="Cooney J.C."/>
            <person name="Kagawa T.F."/>
            <person name="Liu W."/>
            <person name="Song Y."/>
            <person name="Salvetti E."/>
            <person name="Wrobel A."/>
            <person name="Rasinkangas P."/>
            <person name="Parkhill J."/>
            <person name="Rea M.C."/>
            <person name="O'Sullivan O."/>
            <person name="Ritari J."/>
            <person name="Douillard F.P."/>
            <person name="Paul Ross R."/>
            <person name="Yang R."/>
            <person name="Briner A.E."/>
            <person name="Felis G.E."/>
            <person name="de Vos W.M."/>
            <person name="Barrangou R."/>
            <person name="Klaenhammer T.R."/>
            <person name="Caufield P.W."/>
            <person name="Cui Y."/>
            <person name="Zhang H."/>
            <person name="O'Toole P.W."/>
        </authorList>
    </citation>
    <scope>NUCLEOTIDE SEQUENCE [LARGE SCALE GENOMIC DNA]</scope>
    <source>
        <strain evidence="3 4">JCM 15951</strain>
    </source>
</reference>
<keyword evidence="1" id="KW-0732">Signal</keyword>
<evidence type="ECO:0000259" key="2">
    <source>
        <dbReference type="Pfam" id="PF03217"/>
    </source>
</evidence>
<evidence type="ECO:0000313" key="4">
    <source>
        <dbReference type="Proteomes" id="UP000050964"/>
    </source>
</evidence>
<gene>
    <name evidence="3" type="ORF">FD26_GL002115</name>
</gene>
<feature type="signal peptide" evidence="1">
    <location>
        <begin position="1"/>
        <end position="23"/>
    </location>
</feature>
<dbReference type="InterPro" id="IPR024968">
    <property type="entry name" value="SlpA_C_lactobacillus"/>
</dbReference>
<protein>
    <recommendedName>
        <fullName evidence="2">S-layer protein C-terminal domain-containing protein</fullName>
    </recommendedName>
</protein>
<dbReference type="Pfam" id="PF03217">
    <property type="entry name" value="SlpA"/>
    <property type="match status" value="2"/>
</dbReference>
<name>A0A837RKY1_9LACO</name>
<evidence type="ECO:0000313" key="3">
    <source>
        <dbReference type="EMBL" id="KRK43256.1"/>
    </source>
</evidence>
<dbReference type="AlphaFoldDB" id="A0A837RKY1"/>
<proteinExistence type="predicted"/>
<feature type="chain" id="PRO_5038711703" description="S-layer protein C-terminal domain-containing protein" evidence="1">
    <location>
        <begin position="24"/>
        <end position="711"/>
    </location>
</feature>
<comment type="caution">
    <text evidence="3">The sequence shown here is derived from an EMBL/GenBank/DDBJ whole genome shotgun (WGS) entry which is preliminary data.</text>
</comment>
<dbReference type="Proteomes" id="UP000050964">
    <property type="component" value="Unassembled WGS sequence"/>
</dbReference>
<dbReference type="EMBL" id="AZDB01000009">
    <property type="protein sequence ID" value="KRK43256.1"/>
    <property type="molecule type" value="Genomic_DNA"/>
</dbReference>
<organism evidence="3 4">
    <name type="scientific">Companilactobacillus crustorum JCM 15951</name>
    <dbReference type="NCBI Taxonomy" id="1423737"/>
    <lineage>
        <taxon>Bacteria</taxon>
        <taxon>Bacillati</taxon>
        <taxon>Bacillota</taxon>
        <taxon>Bacilli</taxon>
        <taxon>Lactobacillales</taxon>
        <taxon>Lactobacillaceae</taxon>
        <taxon>Companilactobacillus</taxon>
    </lineage>
</organism>